<proteinExistence type="predicted"/>
<dbReference type="Pfam" id="PF00436">
    <property type="entry name" value="SSB"/>
    <property type="match status" value="1"/>
</dbReference>
<dbReference type="GO" id="GO:0003697">
    <property type="term" value="F:single-stranded DNA binding"/>
    <property type="evidence" value="ECO:0007669"/>
    <property type="project" value="InterPro"/>
</dbReference>
<evidence type="ECO:0000256" key="2">
    <source>
        <dbReference type="PIRNR" id="PIRNR002070"/>
    </source>
</evidence>
<dbReference type="RefSeq" id="WP_281087565.1">
    <property type="nucleotide sequence ID" value="NZ_JAOPMF010000006.1"/>
</dbReference>
<feature type="compositionally biased region" description="Low complexity" evidence="4">
    <location>
        <begin position="124"/>
        <end position="136"/>
    </location>
</feature>
<keyword evidence="1 2" id="KW-0238">DNA-binding</keyword>
<dbReference type="InterPro" id="IPR012340">
    <property type="entry name" value="NA-bd_OB-fold"/>
</dbReference>
<dbReference type="PROSITE" id="PS50935">
    <property type="entry name" value="SSB"/>
    <property type="match status" value="1"/>
</dbReference>
<dbReference type="Gene3D" id="2.40.50.140">
    <property type="entry name" value="Nucleic acid-binding proteins"/>
    <property type="match status" value="1"/>
</dbReference>
<dbReference type="NCBIfam" id="TIGR00621">
    <property type="entry name" value="ssb"/>
    <property type="match status" value="1"/>
</dbReference>
<sequence>MATINQIPMTIMGNIVKDLEPKHTAGGATAITFRVAQTSVTERNGKWEDGETTFIRCVAYGALADHMIASGVRRGTRVIITGRYVQRNWQTETGEKRSSFELNADDIGASIRYATVQIAKANESTATQSASQPAQQAKDDPWPDATQDHFAEPQEPAF</sequence>
<accession>A0AA43T4C5</accession>
<comment type="caution">
    <text evidence="5">The sequence shown here is derived from an EMBL/GenBank/DDBJ whole genome shotgun (WGS) entry which is preliminary data.</text>
</comment>
<dbReference type="PIRSF" id="PIRSF002070">
    <property type="entry name" value="SSB"/>
    <property type="match status" value="1"/>
</dbReference>
<dbReference type="CDD" id="cd04496">
    <property type="entry name" value="SSB_OBF"/>
    <property type="match status" value="1"/>
</dbReference>
<reference evidence="5" key="1">
    <citation type="submission" date="2022-09" db="EMBL/GenBank/DDBJ databases">
        <authorList>
            <person name="Orihara K."/>
        </authorList>
    </citation>
    <scope>NUCLEOTIDE SEQUENCE</scope>
    <source>
        <strain evidence="5">YIT 13062</strain>
    </source>
</reference>
<evidence type="ECO:0000256" key="4">
    <source>
        <dbReference type="SAM" id="MobiDB-lite"/>
    </source>
</evidence>
<reference evidence="5" key="2">
    <citation type="journal article" date="2023" name="Gut Microbes">
        <title>Characterization of Bifidobacterium kashiwanohense that utilizes both milk- and plant-derived oligosaccharides.</title>
        <authorList>
            <person name="Orihara K."/>
            <person name="Yahagi K."/>
            <person name="Saito Y."/>
            <person name="Watanabe Y."/>
            <person name="Sasai T."/>
            <person name="Hara T."/>
            <person name="Tsukuda N."/>
            <person name="Oki K."/>
            <person name="Fujimoto J."/>
            <person name="Matsuki T."/>
        </authorList>
    </citation>
    <scope>NUCLEOTIDE SEQUENCE</scope>
    <source>
        <strain evidence="5">YIT 13062</strain>
    </source>
</reference>
<evidence type="ECO:0000313" key="6">
    <source>
        <dbReference type="Proteomes" id="UP001161916"/>
    </source>
</evidence>
<name>A0AA43T4C5_9BIFI</name>
<dbReference type="SUPFAM" id="SSF50249">
    <property type="entry name" value="Nucleic acid-binding proteins"/>
    <property type="match status" value="1"/>
</dbReference>
<dbReference type="EMBL" id="JAOPMH010000007">
    <property type="protein sequence ID" value="MDH7890360.1"/>
    <property type="molecule type" value="Genomic_DNA"/>
</dbReference>
<feature type="compositionally biased region" description="Basic and acidic residues" evidence="4">
    <location>
        <begin position="137"/>
        <end position="152"/>
    </location>
</feature>
<gene>
    <name evidence="5" type="primary">ssb</name>
    <name evidence="5" type="ORF">OB951_07125</name>
</gene>
<dbReference type="Proteomes" id="UP001161916">
    <property type="component" value="Unassembled WGS sequence"/>
</dbReference>
<protein>
    <recommendedName>
        <fullName evidence="2 3">Single-stranded DNA-binding protein</fullName>
    </recommendedName>
</protein>
<evidence type="ECO:0000256" key="1">
    <source>
        <dbReference type="ARBA" id="ARBA00023125"/>
    </source>
</evidence>
<organism evidence="5 6">
    <name type="scientific">Bifidobacterium catenulatum subsp. kashiwanohense</name>
    <dbReference type="NCBI Taxonomy" id="630129"/>
    <lineage>
        <taxon>Bacteria</taxon>
        <taxon>Bacillati</taxon>
        <taxon>Actinomycetota</taxon>
        <taxon>Actinomycetes</taxon>
        <taxon>Bifidobacteriales</taxon>
        <taxon>Bifidobacteriaceae</taxon>
        <taxon>Bifidobacterium</taxon>
    </lineage>
</organism>
<dbReference type="AlphaFoldDB" id="A0AA43T4C5"/>
<evidence type="ECO:0000313" key="5">
    <source>
        <dbReference type="EMBL" id="MDH7890360.1"/>
    </source>
</evidence>
<dbReference type="GO" id="GO:0006260">
    <property type="term" value="P:DNA replication"/>
    <property type="evidence" value="ECO:0007669"/>
    <property type="project" value="InterPro"/>
</dbReference>
<dbReference type="InterPro" id="IPR000424">
    <property type="entry name" value="Primosome_PriB/ssb"/>
</dbReference>
<evidence type="ECO:0000256" key="3">
    <source>
        <dbReference type="RuleBase" id="RU000524"/>
    </source>
</evidence>
<dbReference type="InterPro" id="IPR011344">
    <property type="entry name" value="ssDNA-bd"/>
</dbReference>
<feature type="region of interest" description="Disordered" evidence="4">
    <location>
        <begin position="122"/>
        <end position="158"/>
    </location>
</feature>